<dbReference type="InterPro" id="IPR001650">
    <property type="entry name" value="Helicase_C-like"/>
</dbReference>
<dbReference type="GO" id="GO:0005524">
    <property type="term" value="F:ATP binding"/>
    <property type="evidence" value="ECO:0007669"/>
    <property type="project" value="UniProtKB-KW"/>
</dbReference>
<sequence>MGEIHGDPPAERTPNDHRESCDSDSCISDSPRPSNEANAAGGGNSSESEGPSASSDHESPKKAFIKPRVVPKTKKGLLKIGFGRKRKRMREVSTDPLGSIAKARSQLKARANLPPAAYHKKDDPVERATSLSTLRRSRPVESPLSPEWGTSSTAPAKRPCEASSKDPPRTFVPCHVSPKSYSPQTSFRPITKGMALFKWENFISEFITICKVPDLQDPAHKNHPRTSPFSSSFDLFGCKEFPETKQYIMEMAHFLFIEAWAQIRQIWQFETHHDWASRESSPPALFRVHKDIRPQSGAGTLELSFICVAPSPSELPRKGDLLIILNPDTMSSEFCYVNKAKELSQAECHSHLQLAEEAALRVPLDKTHFATADCTLSMLDSFFRELQVPLLPIRYLRFASFAWDMHSFEVLPLHQIRTSVQNLADLQERKETCGEVREMVQALSGSEMLMKKHFSMAEPDPKFRRELKLPHTVTSALSQRQEMLVRSIVQCCLKNMRQVKICLFEGGPATGKTTVLAAVIKVLSLAKLQPWYENKEIKTVIFAPTNSSVSAICEKLRTNSGDLQVFSIKTMEDLDILKRPDQFSVVAVDFKNTWAKSDIRDEFVRVGKNLFQVAVVDDAQGCGPEALGIAPIIFGVQKLIIAGDSLGLRLNQVSSFSGRQQLGIPLFDRLCVLLKKRSMESVLTKTQFRSHPKISQVAMKLRAYHLKCQVMRYEVPKVVFDQLEQYNIKPVVVLGVGKGDESTDLNVTAAKVAESVDYCLRETDPGKDHRITVLVVHPVPLNRFTKAQFRAVDDMQGQEADVVIFPIFPQTPLTVRQLVSSFTRARISVIVINNFVIMSDDDWGFTVSTEAQGNSQSSSYEENEAFRKKKVPQNATGLWIEQGKISRIIGRGGSKIKELREQSGARIKVTDDKDNYGDTLVLIWGSQEEQEKAKTLIDEILDPYLALAAAAKQKKEEEEPIENIDFGALYKESCNVWREKWEKEVPVLKGFYIEDPEVANMTPRDVEMLRKQMQNMSVHTIHEELADVHVGLCDMVNEEPPEEVTVPNPVWTFEQAWQHYPEILSEIKKQGFASPSPIQCQMWPLVLSGSDVIGVSQTGSGKTIAFLLPALVHIDKQPTPRKERAGPDALILAPTRELALQIAGEVKKYSYHGIKSACIIGGESRNIQIEFCQSGIEIAIATPGRLTDLVCDGHLDITTVSFLVLDEADRMLDMGFEPQIRRICCRLRPDRQTIMTSATWPTEVRRIAKMFLRNPLRVVIGTLDLTACHDVQQVVEIIPEEEKFDYTMEFMRNIKDDPAAKVLIFCGRRTSVDNLASELNCKGYDVESLHGGHEQESRESSLNSFRVGDVRCLVATDVAARGIDVIDITHIINYDFPREMEEYVHRVGRTGRAGRSGMAISLMTREDWKQARPLIAILTEASQEVPPGLHEMAERYESMLERRAREGPIGGGGGGGTYVEEGVEAEVEAAAEDSVAAEAVGEGAAIAVGRMDTGPASAPAEVEVPVEEGSAEAEGGGAAAVGEADPASTEEASTEALFGLLLTCVDRGELEILCSSFEWKCL</sequence>
<dbReference type="InterPro" id="IPR004087">
    <property type="entry name" value="KH_dom"/>
</dbReference>
<dbReference type="FunFam" id="3.40.50.300:FF:000008">
    <property type="entry name" value="ATP-dependent RNA helicase RhlB"/>
    <property type="match status" value="1"/>
</dbReference>
<dbReference type="EMBL" id="OB661109">
    <property type="protein sequence ID" value="CAD7227345.1"/>
    <property type="molecule type" value="Genomic_DNA"/>
</dbReference>
<dbReference type="PROSITE" id="PS50084">
    <property type="entry name" value="KH_TYPE_1"/>
    <property type="match status" value="1"/>
</dbReference>
<dbReference type="PROSITE" id="PS51194">
    <property type="entry name" value="HELICASE_CTER"/>
    <property type="match status" value="1"/>
</dbReference>
<dbReference type="InterPro" id="IPR014001">
    <property type="entry name" value="Helicase_ATP-bd"/>
</dbReference>
<name>A0A7R8ZKK5_9CRUS</name>
<dbReference type="Gene3D" id="3.40.50.300">
    <property type="entry name" value="P-loop containing nucleotide triphosphate hydrolases"/>
    <property type="match status" value="3"/>
</dbReference>
<dbReference type="Pfam" id="PF00270">
    <property type="entry name" value="DEAD"/>
    <property type="match status" value="1"/>
</dbReference>
<evidence type="ECO:0000256" key="4">
    <source>
        <dbReference type="ARBA" id="ARBA00022806"/>
    </source>
</evidence>
<dbReference type="OrthoDB" id="196131at2759"/>
<protein>
    <recommendedName>
        <fullName evidence="1">RNA helicase</fullName>
        <ecNumber evidence="1">3.6.4.13</ecNumber>
    </recommendedName>
</protein>
<keyword evidence="3" id="KW-0378">Hydrolase</keyword>
<reference evidence="7" key="1">
    <citation type="submission" date="2020-11" db="EMBL/GenBank/DDBJ databases">
        <authorList>
            <person name="Tran Van P."/>
        </authorList>
    </citation>
    <scope>NUCLEOTIDE SEQUENCE</scope>
</reference>
<keyword evidence="5" id="KW-0067">ATP-binding</keyword>
<keyword evidence="2" id="KW-0547">Nucleotide-binding</keyword>
<feature type="compositionally biased region" description="Basic and acidic residues" evidence="6">
    <location>
        <begin position="158"/>
        <end position="167"/>
    </location>
</feature>
<feature type="region of interest" description="Disordered" evidence="6">
    <location>
        <begin position="1"/>
        <end position="100"/>
    </location>
</feature>
<gene>
    <name evidence="7" type="ORF">CTOB1V02_LOCUS5253</name>
</gene>
<dbReference type="GO" id="GO:0003723">
    <property type="term" value="F:RNA binding"/>
    <property type="evidence" value="ECO:0007669"/>
    <property type="project" value="UniProtKB-UniRule"/>
</dbReference>
<dbReference type="PROSITE" id="PS51192">
    <property type="entry name" value="HELICASE_ATP_BIND_1"/>
    <property type="match status" value="1"/>
</dbReference>
<feature type="compositionally biased region" description="Low complexity" evidence="6">
    <location>
        <begin position="23"/>
        <end position="54"/>
    </location>
</feature>
<dbReference type="InterPro" id="IPR004088">
    <property type="entry name" value="KH_dom_type_1"/>
</dbReference>
<accession>A0A7R8ZKK5</accession>
<feature type="compositionally biased region" description="Low complexity" evidence="6">
    <location>
        <begin position="1494"/>
        <end position="1503"/>
    </location>
</feature>
<dbReference type="GO" id="GO:0003724">
    <property type="term" value="F:RNA helicase activity"/>
    <property type="evidence" value="ECO:0007669"/>
    <property type="project" value="UniProtKB-EC"/>
</dbReference>
<dbReference type="SMART" id="SM00487">
    <property type="entry name" value="DEXDc"/>
    <property type="match status" value="1"/>
</dbReference>
<dbReference type="InterPro" id="IPR036612">
    <property type="entry name" value="KH_dom_type_1_sf"/>
</dbReference>
<dbReference type="InterPro" id="IPR000629">
    <property type="entry name" value="RNA-helicase_DEAD-box_CS"/>
</dbReference>
<dbReference type="Pfam" id="PF00271">
    <property type="entry name" value="Helicase_C"/>
    <property type="match status" value="1"/>
</dbReference>
<dbReference type="EC" id="3.6.4.13" evidence="1"/>
<dbReference type="SUPFAM" id="SSF52540">
    <property type="entry name" value="P-loop containing nucleoside triphosphate hydrolases"/>
    <property type="match status" value="2"/>
</dbReference>
<dbReference type="PROSITE" id="PS00039">
    <property type="entry name" value="DEAD_ATP_HELICASE"/>
    <property type="match status" value="1"/>
</dbReference>
<dbReference type="CDD" id="cd18787">
    <property type="entry name" value="SF2_C_DEAD"/>
    <property type="match status" value="1"/>
</dbReference>
<proteinExistence type="predicted"/>
<evidence type="ECO:0000256" key="3">
    <source>
        <dbReference type="ARBA" id="ARBA00022801"/>
    </source>
</evidence>
<dbReference type="CDD" id="cd22430">
    <property type="entry name" value="KH-I_DDX43_DDX53"/>
    <property type="match status" value="1"/>
</dbReference>
<dbReference type="InterPro" id="IPR011545">
    <property type="entry name" value="DEAD/DEAH_box_helicase_dom"/>
</dbReference>
<dbReference type="SMART" id="SM00490">
    <property type="entry name" value="HELICc"/>
    <property type="match status" value="1"/>
</dbReference>
<evidence type="ECO:0000256" key="6">
    <source>
        <dbReference type="SAM" id="MobiDB-lite"/>
    </source>
</evidence>
<dbReference type="InterPro" id="IPR027417">
    <property type="entry name" value="P-loop_NTPase"/>
</dbReference>
<dbReference type="GO" id="GO:0016787">
    <property type="term" value="F:hydrolase activity"/>
    <property type="evidence" value="ECO:0007669"/>
    <property type="project" value="UniProtKB-KW"/>
</dbReference>
<dbReference type="Pfam" id="PF00013">
    <property type="entry name" value="KH_1"/>
    <property type="match status" value="1"/>
</dbReference>
<dbReference type="SUPFAM" id="SSF54791">
    <property type="entry name" value="Eukaryotic type KH-domain (KH-domain type I)"/>
    <property type="match status" value="1"/>
</dbReference>
<evidence type="ECO:0000256" key="2">
    <source>
        <dbReference type="ARBA" id="ARBA00022741"/>
    </source>
</evidence>
<evidence type="ECO:0000256" key="1">
    <source>
        <dbReference type="ARBA" id="ARBA00012552"/>
    </source>
</evidence>
<feature type="compositionally biased region" description="Basic residues" evidence="6">
    <location>
        <begin position="63"/>
        <end position="89"/>
    </location>
</feature>
<dbReference type="PANTHER" id="PTHR47958">
    <property type="entry name" value="ATP-DEPENDENT RNA HELICASE DBP3"/>
    <property type="match status" value="1"/>
</dbReference>
<feature type="compositionally biased region" description="Basic and acidic residues" evidence="6">
    <location>
        <begin position="1"/>
        <end position="21"/>
    </location>
</feature>
<evidence type="ECO:0000256" key="5">
    <source>
        <dbReference type="ARBA" id="ARBA00022840"/>
    </source>
</evidence>
<evidence type="ECO:0000313" key="7">
    <source>
        <dbReference type="EMBL" id="CAD7227345.1"/>
    </source>
</evidence>
<organism evidence="7">
    <name type="scientific">Cyprideis torosa</name>
    <dbReference type="NCBI Taxonomy" id="163714"/>
    <lineage>
        <taxon>Eukaryota</taxon>
        <taxon>Metazoa</taxon>
        <taxon>Ecdysozoa</taxon>
        <taxon>Arthropoda</taxon>
        <taxon>Crustacea</taxon>
        <taxon>Oligostraca</taxon>
        <taxon>Ostracoda</taxon>
        <taxon>Podocopa</taxon>
        <taxon>Podocopida</taxon>
        <taxon>Cytherocopina</taxon>
        <taxon>Cytheroidea</taxon>
        <taxon>Cytherideidae</taxon>
        <taxon>Cyprideis</taxon>
    </lineage>
</organism>
<keyword evidence="4" id="KW-0347">Helicase</keyword>
<feature type="region of interest" description="Disordered" evidence="6">
    <location>
        <begin position="1494"/>
        <end position="1527"/>
    </location>
</feature>
<dbReference type="Gene3D" id="3.30.1370.10">
    <property type="entry name" value="K Homology domain, type 1"/>
    <property type="match status" value="1"/>
</dbReference>
<dbReference type="SMART" id="SM00322">
    <property type="entry name" value="KH"/>
    <property type="match status" value="1"/>
</dbReference>
<feature type="region of interest" description="Disordered" evidence="6">
    <location>
        <begin position="113"/>
        <end position="167"/>
    </location>
</feature>
<dbReference type="GO" id="GO:0010468">
    <property type="term" value="P:regulation of gene expression"/>
    <property type="evidence" value="ECO:0007669"/>
    <property type="project" value="UniProtKB-ARBA"/>
</dbReference>